<feature type="domain" description="Solute-binding protein family 3/N-terminal" evidence="7">
    <location>
        <begin position="69"/>
        <end position="292"/>
    </location>
</feature>
<dbReference type="AlphaFoldDB" id="A0A7W5FMM9"/>
<feature type="domain" description="Ionotropic glutamate receptor C-terminal" evidence="8">
    <location>
        <begin position="69"/>
        <end position="291"/>
    </location>
</feature>
<protein>
    <submittedName>
        <fullName evidence="9">Putative glutamine transport system substrate-binding protein</fullName>
    </submittedName>
</protein>
<evidence type="ECO:0000256" key="5">
    <source>
        <dbReference type="SAM" id="MobiDB-lite"/>
    </source>
</evidence>
<dbReference type="SUPFAM" id="SSF53850">
    <property type="entry name" value="Periplasmic binding protein-like II"/>
    <property type="match status" value="1"/>
</dbReference>
<evidence type="ECO:0000256" key="3">
    <source>
        <dbReference type="ARBA" id="ARBA00022729"/>
    </source>
</evidence>
<evidence type="ECO:0000313" key="9">
    <source>
        <dbReference type="EMBL" id="MBB3110174.1"/>
    </source>
</evidence>
<name>A0A7W5FMM9_9BACL</name>
<evidence type="ECO:0000256" key="2">
    <source>
        <dbReference type="ARBA" id="ARBA00022448"/>
    </source>
</evidence>
<dbReference type="PANTHER" id="PTHR30085">
    <property type="entry name" value="AMINO ACID ABC TRANSPORTER PERMEASE"/>
    <property type="match status" value="1"/>
</dbReference>
<dbReference type="Pfam" id="PF00497">
    <property type="entry name" value="SBP_bac_3"/>
    <property type="match status" value="1"/>
</dbReference>
<dbReference type="InterPro" id="IPR051455">
    <property type="entry name" value="Bact_solute-bind_prot3"/>
</dbReference>
<evidence type="ECO:0000259" key="8">
    <source>
        <dbReference type="SMART" id="SM00079"/>
    </source>
</evidence>
<dbReference type="Proteomes" id="UP000570361">
    <property type="component" value="Unassembled WGS sequence"/>
</dbReference>
<dbReference type="GO" id="GO:0006865">
    <property type="term" value="P:amino acid transport"/>
    <property type="evidence" value="ECO:0007669"/>
    <property type="project" value="TreeGrafter"/>
</dbReference>
<comment type="similarity">
    <text evidence="1 4">Belongs to the bacterial solute-binding protein 3 family.</text>
</comment>
<feature type="region of interest" description="Disordered" evidence="5">
    <location>
        <begin position="34"/>
        <end position="54"/>
    </location>
</feature>
<dbReference type="SMART" id="SM00079">
    <property type="entry name" value="PBPe"/>
    <property type="match status" value="1"/>
</dbReference>
<feature type="compositionally biased region" description="Low complexity" evidence="5">
    <location>
        <begin position="34"/>
        <end position="47"/>
    </location>
</feature>
<sequence length="296" mass="31341">MRRTKAWAACTALIALMLVLAGCAGNNGNGNSGGTNTNTNAASESSNSGGGSNTAVDEGVLADIKERGKLVVGVKFDTKLFGLKDPGTGNVEGFDVDIAKQIAKAILGDESKIELKEVTSKTRIPMLNNGEIDLIVATMTITEERRKEVDFSDVYFNAGQSLLVKKGSPITGLADVTKDTKVLGVKGATSIKNIEDKVPGLKVLQFENYQEAFTALRAGKGDALTTDNAILYGMTKQDESYAVVGGTFTDEPYGIAIKKGESALVTQVNETLKGLKDSGEYDALYEKWIGEKPAAE</sequence>
<gene>
    <name evidence="9" type="ORF">FHS18_002241</name>
</gene>
<dbReference type="RefSeq" id="WP_183599954.1">
    <property type="nucleotide sequence ID" value="NZ_JACHXK010000004.1"/>
</dbReference>
<dbReference type="InterPro" id="IPR018313">
    <property type="entry name" value="SBP_3_CS"/>
</dbReference>
<feature type="chain" id="PRO_5038864438" evidence="6">
    <location>
        <begin position="22"/>
        <end position="296"/>
    </location>
</feature>
<keyword evidence="2" id="KW-0813">Transport</keyword>
<dbReference type="InterPro" id="IPR001638">
    <property type="entry name" value="Solute-binding_3/MltF_N"/>
</dbReference>
<proteinExistence type="inferred from homology"/>
<dbReference type="GO" id="GO:0030288">
    <property type="term" value="C:outer membrane-bounded periplasmic space"/>
    <property type="evidence" value="ECO:0007669"/>
    <property type="project" value="TreeGrafter"/>
</dbReference>
<reference evidence="9 10" key="1">
    <citation type="submission" date="2020-08" db="EMBL/GenBank/DDBJ databases">
        <title>Genomic Encyclopedia of Type Strains, Phase III (KMG-III): the genomes of soil and plant-associated and newly described type strains.</title>
        <authorList>
            <person name="Whitman W."/>
        </authorList>
    </citation>
    <scope>NUCLEOTIDE SEQUENCE [LARGE SCALE GENOMIC DNA]</scope>
    <source>
        <strain evidence="9 10">CECT 5862</strain>
    </source>
</reference>
<dbReference type="PANTHER" id="PTHR30085:SF6">
    <property type="entry name" value="ABC TRANSPORTER GLUTAMINE-BINDING PROTEIN GLNH"/>
    <property type="match status" value="1"/>
</dbReference>
<dbReference type="GO" id="GO:0015276">
    <property type="term" value="F:ligand-gated monoatomic ion channel activity"/>
    <property type="evidence" value="ECO:0007669"/>
    <property type="project" value="InterPro"/>
</dbReference>
<dbReference type="InterPro" id="IPR001320">
    <property type="entry name" value="Iontro_rcpt_C"/>
</dbReference>
<comment type="caution">
    <text evidence="9">The sequence shown here is derived from an EMBL/GenBank/DDBJ whole genome shotgun (WGS) entry which is preliminary data.</text>
</comment>
<organism evidence="9 10">
    <name type="scientific">Paenibacillus phyllosphaerae</name>
    <dbReference type="NCBI Taxonomy" id="274593"/>
    <lineage>
        <taxon>Bacteria</taxon>
        <taxon>Bacillati</taxon>
        <taxon>Bacillota</taxon>
        <taxon>Bacilli</taxon>
        <taxon>Bacillales</taxon>
        <taxon>Paenibacillaceae</taxon>
        <taxon>Paenibacillus</taxon>
    </lineage>
</organism>
<keyword evidence="10" id="KW-1185">Reference proteome</keyword>
<evidence type="ECO:0000256" key="4">
    <source>
        <dbReference type="RuleBase" id="RU003744"/>
    </source>
</evidence>
<feature type="signal peptide" evidence="6">
    <location>
        <begin position="1"/>
        <end position="21"/>
    </location>
</feature>
<dbReference type="GO" id="GO:0016020">
    <property type="term" value="C:membrane"/>
    <property type="evidence" value="ECO:0007669"/>
    <property type="project" value="InterPro"/>
</dbReference>
<dbReference type="GO" id="GO:0005576">
    <property type="term" value="C:extracellular region"/>
    <property type="evidence" value="ECO:0007669"/>
    <property type="project" value="TreeGrafter"/>
</dbReference>
<evidence type="ECO:0000313" key="10">
    <source>
        <dbReference type="Proteomes" id="UP000570361"/>
    </source>
</evidence>
<keyword evidence="3 6" id="KW-0732">Signal</keyword>
<evidence type="ECO:0000256" key="6">
    <source>
        <dbReference type="SAM" id="SignalP"/>
    </source>
</evidence>
<dbReference type="Gene3D" id="3.40.190.10">
    <property type="entry name" value="Periplasmic binding protein-like II"/>
    <property type="match status" value="2"/>
</dbReference>
<dbReference type="PROSITE" id="PS51257">
    <property type="entry name" value="PROKAR_LIPOPROTEIN"/>
    <property type="match status" value="1"/>
</dbReference>
<dbReference type="EMBL" id="JACHXK010000004">
    <property type="protein sequence ID" value="MBB3110174.1"/>
    <property type="molecule type" value="Genomic_DNA"/>
</dbReference>
<evidence type="ECO:0000259" key="7">
    <source>
        <dbReference type="SMART" id="SM00062"/>
    </source>
</evidence>
<dbReference type="SMART" id="SM00062">
    <property type="entry name" value="PBPb"/>
    <property type="match status" value="1"/>
</dbReference>
<evidence type="ECO:0000256" key="1">
    <source>
        <dbReference type="ARBA" id="ARBA00010333"/>
    </source>
</evidence>
<accession>A0A7W5FMM9</accession>
<dbReference type="PROSITE" id="PS01039">
    <property type="entry name" value="SBP_BACTERIAL_3"/>
    <property type="match status" value="1"/>
</dbReference>